<proteinExistence type="inferred from homology"/>
<dbReference type="InterPro" id="IPR001849">
    <property type="entry name" value="PH_domain"/>
</dbReference>
<feature type="region of interest" description="Disordered" evidence="11">
    <location>
        <begin position="327"/>
        <end position="381"/>
    </location>
</feature>
<feature type="compositionally biased region" description="Basic residues" evidence="11">
    <location>
        <begin position="356"/>
        <end position="366"/>
    </location>
</feature>
<dbReference type="PROSITE" id="PS50088">
    <property type="entry name" value="ANK_REPEAT"/>
    <property type="match status" value="1"/>
</dbReference>
<comment type="similarity">
    <text evidence="1">Belongs to the centaurin gamma-like family.</text>
</comment>
<keyword evidence="5" id="KW-0547">Nucleotide-binding</keyword>
<sequence length="689" mass="76100">MWVDAVIFVFSLEDEISFQTVYHYYSRMANYRNANEIPMLLVGTQDAISSNNPRVIDDIRARKLSNDLKRCIYYETCATYGLNVERVFQDVAQKIVSTRKKHQLSIGPCKSLPNSPSHSSVCSTQVSAVHISQTSNGGGSLSDYSSSVPSTPSTSQKELRIDVPPTTNTPTPVRKQSKRRSNLFTSRKGSDPDKEKKGLENRADSIGSGRAIPIKQDYMQNVHGKEIDLLRTTVKVPGKRPPRATSVCAPISNQRTNGLSKEMSGLHISPNPGNVTTSTSVSHMTSGISLLSFNSRPDGMHQRSYSVSSADQWSEVTVIANSGISNDTGLGDSLCSSPSISSNTSPKLDPPPSPHANRKKHRRKKSTSNIKAEGISGTAEEQEENFEFTIVSLTGQTWHFEATTYEERDTWVQAIESQILASLQSCESSKNKSRLTSQNEVMALQSIRNVRGNSHCVDCEIQNPDWASLNLGALICIECSGIHRNLGTHLSRVRSLDLDDWPVELIKVMSSIGNELANSIWEENTQGRAKPVPNSTREEKEQWIRAKYEQKHFLAPLQCLDLSLGQHLLRATAEEDLRTVILLLAHGTREEVNETCGEGDGRSALHLACRKGNVVLVQLLIWYGVDVMACDAHGNSALAYARQATSQECIDILLQYGCPDERFVLMATPNLSRKNTNKNNSSARMPSII</sequence>
<dbReference type="SUPFAM" id="SSF57863">
    <property type="entry name" value="ArfGap/RecO-like zinc finger"/>
    <property type="match status" value="1"/>
</dbReference>
<dbReference type="InterPro" id="IPR027417">
    <property type="entry name" value="P-loop_NTPase"/>
</dbReference>
<dbReference type="Pfam" id="PF00169">
    <property type="entry name" value="PH"/>
    <property type="match status" value="1"/>
</dbReference>
<dbReference type="CDD" id="cd08836">
    <property type="entry name" value="ArfGap_AGAP"/>
    <property type="match status" value="1"/>
</dbReference>
<dbReference type="Pfam" id="PF01412">
    <property type="entry name" value="ArfGap"/>
    <property type="match status" value="1"/>
</dbReference>
<evidence type="ECO:0000256" key="6">
    <source>
        <dbReference type="ARBA" id="ARBA00022771"/>
    </source>
</evidence>
<evidence type="ECO:0000256" key="10">
    <source>
        <dbReference type="PROSITE-ProRule" id="PRU00288"/>
    </source>
</evidence>
<evidence type="ECO:0000256" key="7">
    <source>
        <dbReference type="ARBA" id="ARBA00022833"/>
    </source>
</evidence>
<evidence type="ECO:0000256" key="8">
    <source>
        <dbReference type="ARBA" id="ARBA00023043"/>
    </source>
</evidence>
<dbReference type="Gene3D" id="3.40.50.300">
    <property type="entry name" value="P-loop containing nucleotide triphosphate hydrolases"/>
    <property type="match status" value="1"/>
</dbReference>
<dbReference type="Proteomes" id="UP000694559">
    <property type="component" value="Unplaced"/>
</dbReference>
<organism evidence="14 15">
    <name type="scientific">Naja naja</name>
    <name type="common">Indian cobra</name>
    <dbReference type="NCBI Taxonomy" id="35670"/>
    <lineage>
        <taxon>Eukaryota</taxon>
        <taxon>Metazoa</taxon>
        <taxon>Chordata</taxon>
        <taxon>Craniata</taxon>
        <taxon>Vertebrata</taxon>
        <taxon>Euteleostomi</taxon>
        <taxon>Lepidosauria</taxon>
        <taxon>Squamata</taxon>
        <taxon>Bifurcata</taxon>
        <taxon>Unidentata</taxon>
        <taxon>Episquamata</taxon>
        <taxon>Toxicofera</taxon>
        <taxon>Serpentes</taxon>
        <taxon>Colubroidea</taxon>
        <taxon>Elapidae</taxon>
        <taxon>Elapinae</taxon>
        <taxon>Naja</taxon>
    </lineage>
</organism>
<dbReference type="GO" id="GO:0005525">
    <property type="term" value="F:GTP binding"/>
    <property type="evidence" value="ECO:0007669"/>
    <property type="project" value="InterPro"/>
</dbReference>
<dbReference type="FunFam" id="1.10.220.150:FF:000001">
    <property type="entry name" value="Arf-GAP with GTPase, ANK repeat and PH domain-containing protein 1"/>
    <property type="match status" value="1"/>
</dbReference>
<dbReference type="PROSITE" id="PS51419">
    <property type="entry name" value="RAB"/>
    <property type="match status" value="1"/>
</dbReference>
<dbReference type="GO" id="GO:0003924">
    <property type="term" value="F:GTPase activity"/>
    <property type="evidence" value="ECO:0007669"/>
    <property type="project" value="InterPro"/>
</dbReference>
<gene>
    <name evidence="14" type="primary">AGAP1</name>
</gene>
<dbReference type="PANTHER" id="PTHR45819">
    <property type="entry name" value="CENTAURIN-GAMMA-1A"/>
    <property type="match status" value="1"/>
</dbReference>
<evidence type="ECO:0000256" key="3">
    <source>
        <dbReference type="ARBA" id="ARBA00022723"/>
    </source>
</evidence>
<dbReference type="Gene3D" id="1.25.40.20">
    <property type="entry name" value="Ankyrin repeat-containing domain"/>
    <property type="match status" value="1"/>
</dbReference>
<dbReference type="SMART" id="SM00248">
    <property type="entry name" value="ANK"/>
    <property type="match status" value="2"/>
</dbReference>
<evidence type="ECO:0000256" key="1">
    <source>
        <dbReference type="ARBA" id="ARBA00005430"/>
    </source>
</evidence>
<dbReference type="InterPro" id="IPR037278">
    <property type="entry name" value="ARFGAP/RecO"/>
</dbReference>
<dbReference type="PROSITE" id="PS50115">
    <property type="entry name" value="ARFGAP"/>
    <property type="match status" value="1"/>
</dbReference>
<keyword evidence="2" id="KW-0343">GTPase activation</keyword>
<dbReference type="SUPFAM" id="SSF52540">
    <property type="entry name" value="P-loop containing nucleoside triphosphate hydrolases"/>
    <property type="match status" value="1"/>
</dbReference>
<protein>
    <submittedName>
        <fullName evidence="14">ArfGAP with GTPase domain, ankyrin repeat and PH domain 1</fullName>
    </submittedName>
</protein>
<dbReference type="InterPro" id="IPR001806">
    <property type="entry name" value="Small_GTPase"/>
</dbReference>
<dbReference type="InterPro" id="IPR002110">
    <property type="entry name" value="Ankyrin_rpt"/>
</dbReference>
<dbReference type="PROSITE" id="PS50297">
    <property type="entry name" value="ANK_REP_REGION"/>
    <property type="match status" value="1"/>
</dbReference>
<feature type="region of interest" description="Disordered" evidence="11">
    <location>
        <begin position="132"/>
        <end position="206"/>
    </location>
</feature>
<reference evidence="14" key="1">
    <citation type="submission" date="2025-08" db="UniProtKB">
        <authorList>
            <consortium name="Ensembl"/>
        </authorList>
    </citation>
    <scope>IDENTIFICATION</scope>
</reference>
<keyword evidence="4" id="KW-0677">Repeat</keyword>
<keyword evidence="15" id="KW-1185">Reference proteome</keyword>
<dbReference type="GO" id="GO:0005096">
    <property type="term" value="F:GTPase activator activity"/>
    <property type="evidence" value="ECO:0007669"/>
    <property type="project" value="UniProtKB-KW"/>
</dbReference>
<dbReference type="InterPro" id="IPR038508">
    <property type="entry name" value="ArfGAP_dom_sf"/>
</dbReference>
<evidence type="ECO:0000259" key="13">
    <source>
        <dbReference type="PROSITE" id="PS50115"/>
    </source>
</evidence>
<evidence type="ECO:0000256" key="2">
    <source>
        <dbReference type="ARBA" id="ARBA00022468"/>
    </source>
</evidence>
<reference evidence="14" key="2">
    <citation type="submission" date="2025-09" db="UniProtKB">
        <authorList>
            <consortium name="Ensembl"/>
        </authorList>
    </citation>
    <scope>IDENTIFICATION</scope>
</reference>
<dbReference type="GeneTree" id="ENSGT00940000154793"/>
<dbReference type="InterPro" id="IPR011993">
    <property type="entry name" value="PH-like_dom_sf"/>
</dbReference>
<feature type="compositionally biased region" description="Low complexity" evidence="11">
    <location>
        <begin position="141"/>
        <end position="155"/>
    </location>
</feature>
<dbReference type="InterPro" id="IPR051282">
    <property type="entry name" value="Arf-GAP_GTPase_ANK_PH"/>
</dbReference>
<evidence type="ECO:0000313" key="14">
    <source>
        <dbReference type="Ensembl" id="ENSNNAP00000021793.1"/>
    </source>
</evidence>
<dbReference type="PRINTS" id="PR00405">
    <property type="entry name" value="REVINTRACTNG"/>
</dbReference>
<feature type="repeat" description="ANK" evidence="9">
    <location>
        <begin position="600"/>
        <end position="632"/>
    </location>
</feature>
<evidence type="ECO:0000256" key="11">
    <source>
        <dbReference type="SAM" id="MobiDB-lite"/>
    </source>
</evidence>
<dbReference type="Ensembl" id="ENSNNAT00000022850.1">
    <property type="protein sequence ID" value="ENSNNAP00000021793.1"/>
    <property type="gene ID" value="ENSNNAG00000013714.1"/>
</dbReference>
<feature type="compositionally biased region" description="Basic and acidic residues" evidence="11">
    <location>
        <begin position="188"/>
        <end position="203"/>
    </location>
</feature>
<feature type="compositionally biased region" description="Low complexity" evidence="11">
    <location>
        <begin position="333"/>
        <end position="345"/>
    </location>
</feature>
<dbReference type="Pfam" id="PF00071">
    <property type="entry name" value="Ras"/>
    <property type="match status" value="1"/>
</dbReference>
<dbReference type="AlphaFoldDB" id="A0A8C6Y0I4"/>
<keyword evidence="7" id="KW-0862">Zinc</keyword>
<dbReference type="GO" id="GO:0008270">
    <property type="term" value="F:zinc ion binding"/>
    <property type="evidence" value="ECO:0007669"/>
    <property type="project" value="UniProtKB-KW"/>
</dbReference>
<evidence type="ECO:0000313" key="15">
    <source>
        <dbReference type="Proteomes" id="UP000694559"/>
    </source>
</evidence>
<dbReference type="InterPro" id="IPR001164">
    <property type="entry name" value="ArfGAP_dom"/>
</dbReference>
<evidence type="ECO:0000256" key="9">
    <source>
        <dbReference type="PROSITE-ProRule" id="PRU00023"/>
    </source>
</evidence>
<dbReference type="PROSITE" id="PS51421">
    <property type="entry name" value="RAS"/>
    <property type="match status" value="1"/>
</dbReference>
<keyword evidence="3" id="KW-0479">Metal-binding</keyword>
<dbReference type="PROSITE" id="PS50003">
    <property type="entry name" value="PH_DOMAIN"/>
    <property type="match status" value="1"/>
</dbReference>
<dbReference type="PANTHER" id="PTHR45819:SF1">
    <property type="entry name" value="ARF-GAP WITH GTPASE, ANK REPEAT AND PH DOMAIN-CONTAINING PROTEIN 1"/>
    <property type="match status" value="1"/>
</dbReference>
<feature type="domain" description="Arf-GAP" evidence="13">
    <location>
        <begin position="441"/>
        <end position="561"/>
    </location>
</feature>
<feature type="domain" description="PH" evidence="12">
    <location>
        <begin position="388"/>
        <end position="420"/>
    </location>
</feature>
<evidence type="ECO:0000256" key="4">
    <source>
        <dbReference type="ARBA" id="ARBA00022737"/>
    </source>
</evidence>
<keyword evidence="6 10" id="KW-0863">Zinc-finger</keyword>
<dbReference type="SUPFAM" id="SSF48403">
    <property type="entry name" value="Ankyrin repeat"/>
    <property type="match status" value="1"/>
</dbReference>
<accession>A0A8C6Y0I4</accession>
<evidence type="ECO:0000256" key="5">
    <source>
        <dbReference type="ARBA" id="ARBA00022741"/>
    </source>
</evidence>
<keyword evidence="8 9" id="KW-0040">ANK repeat</keyword>
<dbReference type="SMART" id="SM00105">
    <property type="entry name" value="ArfGap"/>
    <property type="match status" value="1"/>
</dbReference>
<dbReference type="Gene3D" id="2.30.29.30">
    <property type="entry name" value="Pleckstrin-homology domain (PH domain)/Phosphotyrosine-binding domain (PTB)"/>
    <property type="match status" value="2"/>
</dbReference>
<dbReference type="FunFam" id="1.25.40.20:FF:000027">
    <property type="entry name" value="Arf-GAP with GTPase, ANK repeat and PH domain-containing protein 1"/>
    <property type="match status" value="1"/>
</dbReference>
<name>A0A8C6Y0I4_NAJNA</name>
<dbReference type="SUPFAM" id="SSF50729">
    <property type="entry name" value="PH domain-like"/>
    <property type="match status" value="1"/>
</dbReference>
<dbReference type="Pfam" id="PF12796">
    <property type="entry name" value="Ank_2"/>
    <property type="match status" value="1"/>
</dbReference>
<dbReference type="InterPro" id="IPR036770">
    <property type="entry name" value="Ankyrin_rpt-contain_sf"/>
</dbReference>
<dbReference type="FunFam" id="2.30.29.30:FF:000421">
    <property type="entry name" value="Arf-GAP with GTPase, ANK repeat and PH domain-containing protein 1 isoform B"/>
    <property type="match status" value="1"/>
</dbReference>
<evidence type="ECO:0000259" key="12">
    <source>
        <dbReference type="PROSITE" id="PS50003"/>
    </source>
</evidence>
<dbReference type="Gene3D" id="1.10.220.150">
    <property type="entry name" value="Arf GTPase activating protein"/>
    <property type="match status" value="1"/>
</dbReference>